<dbReference type="EMBL" id="CATOUU010000647">
    <property type="protein sequence ID" value="CAI9937584.1"/>
    <property type="molecule type" value="Genomic_DNA"/>
</dbReference>
<name>A0AA86U289_9EUKA</name>
<comment type="caution">
    <text evidence="1">The sequence shown here is derived from an EMBL/GenBank/DDBJ whole genome shotgun (WGS) entry which is preliminary data.</text>
</comment>
<evidence type="ECO:0000313" key="1">
    <source>
        <dbReference type="EMBL" id="CAI9937584.1"/>
    </source>
</evidence>
<dbReference type="AlphaFoldDB" id="A0AA86U289"/>
<evidence type="ECO:0000313" key="3">
    <source>
        <dbReference type="Proteomes" id="UP001642409"/>
    </source>
</evidence>
<dbReference type="EMBL" id="CAXDID020000110">
    <property type="protein sequence ID" value="CAL6029473.1"/>
    <property type="molecule type" value="Genomic_DNA"/>
</dbReference>
<accession>A0AA86U289</accession>
<evidence type="ECO:0000313" key="2">
    <source>
        <dbReference type="EMBL" id="CAL6029473.1"/>
    </source>
</evidence>
<organism evidence="1">
    <name type="scientific">Hexamita inflata</name>
    <dbReference type="NCBI Taxonomy" id="28002"/>
    <lineage>
        <taxon>Eukaryota</taxon>
        <taxon>Metamonada</taxon>
        <taxon>Diplomonadida</taxon>
        <taxon>Hexamitidae</taxon>
        <taxon>Hexamitinae</taxon>
        <taxon>Hexamita</taxon>
    </lineage>
</organism>
<proteinExistence type="predicted"/>
<keyword evidence="3" id="KW-1185">Reference proteome</keyword>
<sequence length="530" mass="61199">MEWSLAQFPQILRSIVLQNQTLFEHSFKDVKLYDLHYKKIYFPLSILLIKMKMNPLQMYNVKSLFDYQPYDKISLTPYEYSDISINDPNRLLIQHEIKQTSNNLCICDMALSETLLEFGRASKVINYIHHLYPFLSTSIVYDEKLQWMRYKPQDICKVSLTDYAAEITSMDQLGAYLSTFYSKLSETKLCHWEIVKINIDELKQIKVALSISIYHTLVDGGSVMMLYKKFNQLYSDHSIDLDAVPSPIQQTNFRFLMAYDSKLNLMQSERSKYGRKMHFTTFSNRSMAKPFEQYDIICRYYSEDQLCRIPNVQYSISLFTIQLAQYVGYLYFNEDLKSSESFLTLTGDVRKNTEFHQNGVIPGLDLSVILGQTATTSAYVCKGTSNTTLREIADQFQTQFLSFKQTAENFWQKVIDDNAPVAHLKKTGMQPCSTFTSNLGKPDLGEGPLVQFMGNQTFANIYESPAAFLSCFCRGKCGVIVTELDFKIFSKKELEGFNQVYITINKKVKEVGAENITVQDVADIYTAIWK</sequence>
<protein>
    <submittedName>
        <fullName evidence="1">Uncharacterized protein</fullName>
    </submittedName>
</protein>
<reference evidence="1" key="1">
    <citation type="submission" date="2023-06" db="EMBL/GenBank/DDBJ databases">
        <authorList>
            <person name="Kurt Z."/>
        </authorList>
    </citation>
    <scope>NUCLEOTIDE SEQUENCE</scope>
</reference>
<dbReference type="Proteomes" id="UP001642409">
    <property type="component" value="Unassembled WGS sequence"/>
</dbReference>
<gene>
    <name evidence="1" type="ORF">HINF_LOCUS25229</name>
    <name evidence="2" type="ORF">HINF_LOCUS32350</name>
</gene>
<reference evidence="2 3" key="2">
    <citation type="submission" date="2024-07" db="EMBL/GenBank/DDBJ databases">
        <authorList>
            <person name="Akdeniz Z."/>
        </authorList>
    </citation>
    <scope>NUCLEOTIDE SEQUENCE [LARGE SCALE GENOMIC DNA]</scope>
</reference>